<accession>A0A066VC42</accession>
<dbReference type="AlphaFoldDB" id="A0A066VC42"/>
<dbReference type="InParanoid" id="A0A066VC42"/>
<name>A0A066VC42_TILAU</name>
<dbReference type="EMBL" id="JMSN01000179">
    <property type="protein sequence ID" value="KDN36170.1"/>
    <property type="molecule type" value="Genomic_DNA"/>
</dbReference>
<dbReference type="Pfam" id="PF04828">
    <property type="entry name" value="GFA"/>
    <property type="match status" value="1"/>
</dbReference>
<dbReference type="OrthoDB" id="9985472at2759"/>
<dbReference type="Proteomes" id="UP000027361">
    <property type="component" value="Unassembled WGS sequence"/>
</dbReference>
<dbReference type="STRING" id="1037660.A0A066VC42"/>
<dbReference type="PANTHER" id="PTHR33337:SF30">
    <property type="entry name" value="DUF636 DOMAIN PROTEIN (AFU_ORTHOLOGUE AFUA_1G03180)"/>
    <property type="match status" value="1"/>
</dbReference>
<evidence type="ECO:0000256" key="4">
    <source>
        <dbReference type="ARBA" id="ARBA00023239"/>
    </source>
</evidence>
<dbReference type="GeneID" id="25267640"/>
<dbReference type="RefSeq" id="XP_013239970.1">
    <property type="nucleotide sequence ID" value="XM_013384516.1"/>
</dbReference>
<sequence length="152" mass="16673">MSSATTSSYPAQGGCLCGAVRYELKAPPDGSWICWCLSCRKTTGSICSANSHCKAKDFCITKGEEYLTLYKEAGTSSGQVFEGYFCRLCGCNIHTTSDVMRQEGSIIVTSGTLDEPHILEWKPTAEFFCMRKPGYMGTFQGTKTFVKMPEGH</sequence>
<keyword evidence="3" id="KW-0862">Zinc</keyword>
<dbReference type="Gene3D" id="3.90.1590.10">
    <property type="entry name" value="glutathione-dependent formaldehyde- activating enzyme (gfa)"/>
    <property type="match status" value="1"/>
</dbReference>
<evidence type="ECO:0000313" key="6">
    <source>
        <dbReference type="EMBL" id="KDN36170.1"/>
    </source>
</evidence>
<feature type="domain" description="CENP-V/GFA" evidence="5">
    <location>
        <begin position="11"/>
        <end position="122"/>
    </location>
</feature>
<evidence type="ECO:0000313" key="7">
    <source>
        <dbReference type="Proteomes" id="UP000027361"/>
    </source>
</evidence>
<evidence type="ECO:0000256" key="1">
    <source>
        <dbReference type="ARBA" id="ARBA00005495"/>
    </source>
</evidence>
<dbReference type="InterPro" id="IPR006913">
    <property type="entry name" value="CENP-V/GFA"/>
</dbReference>
<dbReference type="InterPro" id="IPR011057">
    <property type="entry name" value="Mss4-like_sf"/>
</dbReference>
<comment type="similarity">
    <text evidence="1">Belongs to the Gfa family.</text>
</comment>
<reference evidence="6 7" key="1">
    <citation type="submission" date="2014-05" db="EMBL/GenBank/DDBJ databases">
        <title>Draft genome sequence of a rare smut relative, Tilletiaria anomala UBC 951.</title>
        <authorList>
            <consortium name="DOE Joint Genome Institute"/>
            <person name="Toome M."/>
            <person name="Kuo A."/>
            <person name="Henrissat B."/>
            <person name="Lipzen A."/>
            <person name="Tritt A."/>
            <person name="Yoshinaga Y."/>
            <person name="Zane M."/>
            <person name="Barry K."/>
            <person name="Grigoriev I.V."/>
            <person name="Spatafora J.W."/>
            <person name="Aimea M.C."/>
        </authorList>
    </citation>
    <scope>NUCLEOTIDE SEQUENCE [LARGE SCALE GENOMIC DNA]</scope>
    <source>
        <strain evidence="6 7">UBC 951</strain>
    </source>
</reference>
<keyword evidence="4" id="KW-0456">Lyase</keyword>
<comment type="caution">
    <text evidence="6">The sequence shown here is derived from an EMBL/GenBank/DDBJ whole genome shotgun (WGS) entry which is preliminary data.</text>
</comment>
<dbReference type="GO" id="GO:0046872">
    <property type="term" value="F:metal ion binding"/>
    <property type="evidence" value="ECO:0007669"/>
    <property type="project" value="UniProtKB-KW"/>
</dbReference>
<dbReference type="OMA" id="HIKSFCT"/>
<gene>
    <name evidence="6" type="ORF">K437DRAFT_59205</name>
</gene>
<keyword evidence="7" id="KW-1185">Reference proteome</keyword>
<keyword evidence="2" id="KW-0479">Metal-binding</keyword>
<dbReference type="SUPFAM" id="SSF51316">
    <property type="entry name" value="Mss4-like"/>
    <property type="match status" value="1"/>
</dbReference>
<evidence type="ECO:0000256" key="3">
    <source>
        <dbReference type="ARBA" id="ARBA00022833"/>
    </source>
</evidence>
<dbReference type="PANTHER" id="PTHR33337">
    <property type="entry name" value="GFA DOMAIN-CONTAINING PROTEIN"/>
    <property type="match status" value="1"/>
</dbReference>
<organism evidence="6 7">
    <name type="scientific">Tilletiaria anomala (strain ATCC 24038 / CBS 436.72 / UBC 951)</name>
    <dbReference type="NCBI Taxonomy" id="1037660"/>
    <lineage>
        <taxon>Eukaryota</taxon>
        <taxon>Fungi</taxon>
        <taxon>Dikarya</taxon>
        <taxon>Basidiomycota</taxon>
        <taxon>Ustilaginomycotina</taxon>
        <taxon>Exobasidiomycetes</taxon>
        <taxon>Georgefischeriales</taxon>
        <taxon>Tilletiariaceae</taxon>
        <taxon>Tilletiaria</taxon>
    </lineage>
</organism>
<protein>
    <recommendedName>
        <fullName evidence="5">CENP-V/GFA domain-containing protein</fullName>
    </recommendedName>
</protein>
<dbReference type="GO" id="GO:0016846">
    <property type="term" value="F:carbon-sulfur lyase activity"/>
    <property type="evidence" value="ECO:0007669"/>
    <property type="project" value="InterPro"/>
</dbReference>
<proteinExistence type="inferred from homology"/>
<dbReference type="HOGENOM" id="CLU_055491_3_2_1"/>
<dbReference type="PROSITE" id="PS51891">
    <property type="entry name" value="CENP_V_GFA"/>
    <property type="match status" value="1"/>
</dbReference>
<evidence type="ECO:0000256" key="2">
    <source>
        <dbReference type="ARBA" id="ARBA00022723"/>
    </source>
</evidence>
<evidence type="ECO:0000259" key="5">
    <source>
        <dbReference type="PROSITE" id="PS51891"/>
    </source>
</evidence>